<keyword evidence="2" id="KW-1185">Reference proteome</keyword>
<comment type="caution">
    <text evidence="1">The sequence shown here is derived from an EMBL/GenBank/DDBJ whole genome shotgun (WGS) entry which is preliminary data.</text>
</comment>
<protein>
    <submittedName>
        <fullName evidence="1">6372_t:CDS:1</fullName>
    </submittedName>
</protein>
<gene>
    <name evidence="1" type="ORF">DERYTH_LOCUS17936</name>
</gene>
<sequence length="107" mass="12308">MDLLPNFVESLQSDSEFLNLEDYYETSDNYETTDNEYSSPVVSSKQILKKKQICVGGFTIFGGAPLIKKVVQELFPKKFTKKAKFSYNKLTLDQLKRLNDELLARSK</sequence>
<dbReference type="OrthoDB" id="2405214at2759"/>
<evidence type="ECO:0000313" key="1">
    <source>
        <dbReference type="EMBL" id="CAG8762339.1"/>
    </source>
</evidence>
<organism evidence="1 2">
    <name type="scientific">Dentiscutata erythropus</name>
    <dbReference type="NCBI Taxonomy" id="1348616"/>
    <lineage>
        <taxon>Eukaryota</taxon>
        <taxon>Fungi</taxon>
        <taxon>Fungi incertae sedis</taxon>
        <taxon>Mucoromycota</taxon>
        <taxon>Glomeromycotina</taxon>
        <taxon>Glomeromycetes</taxon>
        <taxon>Diversisporales</taxon>
        <taxon>Gigasporaceae</taxon>
        <taxon>Dentiscutata</taxon>
    </lineage>
</organism>
<dbReference type="EMBL" id="CAJVPY010017521">
    <property type="protein sequence ID" value="CAG8762339.1"/>
    <property type="molecule type" value="Genomic_DNA"/>
</dbReference>
<dbReference type="AlphaFoldDB" id="A0A9N9NR17"/>
<reference evidence="1" key="1">
    <citation type="submission" date="2021-06" db="EMBL/GenBank/DDBJ databases">
        <authorList>
            <person name="Kallberg Y."/>
            <person name="Tangrot J."/>
            <person name="Rosling A."/>
        </authorList>
    </citation>
    <scope>NUCLEOTIDE SEQUENCE</scope>
    <source>
        <strain evidence="1">MA453B</strain>
    </source>
</reference>
<accession>A0A9N9NR17</accession>
<proteinExistence type="predicted"/>
<evidence type="ECO:0000313" key="2">
    <source>
        <dbReference type="Proteomes" id="UP000789405"/>
    </source>
</evidence>
<dbReference type="Proteomes" id="UP000789405">
    <property type="component" value="Unassembled WGS sequence"/>
</dbReference>
<name>A0A9N9NR17_9GLOM</name>